<organism evidence="2 3">
    <name type="scientific">Flavobacterium noncentrifugens</name>
    <dbReference type="NCBI Taxonomy" id="1128970"/>
    <lineage>
        <taxon>Bacteria</taxon>
        <taxon>Pseudomonadati</taxon>
        <taxon>Bacteroidota</taxon>
        <taxon>Flavobacteriia</taxon>
        <taxon>Flavobacteriales</taxon>
        <taxon>Flavobacteriaceae</taxon>
        <taxon>Flavobacterium</taxon>
    </lineage>
</organism>
<sequence>MDSITIIGLGAALMTTISNIPQAYKIIKTKETNAVSAWSNIVLFIGLVVWVVYGFLRNDWPIIISNLISAIITAIVIFLKLTSKKVIEDIHDKVN</sequence>
<evidence type="ECO:0000313" key="2">
    <source>
        <dbReference type="EMBL" id="SDJ15778.1"/>
    </source>
</evidence>
<keyword evidence="3" id="KW-1185">Reference proteome</keyword>
<gene>
    <name evidence="2" type="ORF">SAMN04487935_0103</name>
</gene>
<feature type="transmembrane region" description="Helical" evidence="1">
    <location>
        <begin position="6"/>
        <end position="24"/>
    </location>
</feature>
<name>A0A1G8RFN9_9FLAO</name>
<dbReference type="Gene3D" id="1.20.1280.290">
    <property type="match status" value="1"/>
</dbReference>
<keyword evidence="1 2" id="KW-0812">Transmembrane</keyword>
<dbReference type="InterPro" id="IPR047662">
    <property type="entry name" value="SemiSWEET"/>
</dbReference>
<evidence type="ECO:0000256" key="1">
    <source>
        <dbReference type="SAM" id="Phobius"/>
    </source>
</evidence>
<evidence type="ECO:0000313" key="3">
    <source>
        <dbReference type="Proteomes" id="UP000199580"/>
    </source>
</evidence>
<reference evidence="2 3" key="1">
    <citation type="submission" date="2016-10" db="EMBL/GenBank/DDBJ databases">
        <authorList>
            <person name="de Groot N.N."/>
        </authorList>
    </citation>
    <scope>NUCLEOTIDE SEQUENCE [LARGE SCALE GENOMIC DNA]</scope>
    <source>
        <strain evidence="2 3">CGMCC 1.10076</strain>
    </source>
</reference>
<dbReference type="Pfam" id="PF03083">
    <property type="entry name" value="MtN3_slv"/>
    <property type="match status" value="1"/>
</dbReference>
<dbReference type="RefSeq" id="WP_217639543.1">
    <property type="nucleotide sequence ID" value="NZ_FNEZ01000001.1"/>
</dbReference>
<dbReference type="AlphaFoldDB" id="A0A1G8RFN9"/>
<keyword evidence="1" id="KW-0472">Membrane</keyword>
<dbReference type="EMBL" id="FNEZ01000001">
    <property type="protein sequence ID" value="SDJ15778.1"/>
    <property type="molecule type" value="Genomic_DNA"/>
</dbReference>
<keyword evidence="1" id="KW-1133">Transmembrane helix</keyword>
<dbReference type="GO" id="GO:0016020">
    <property type="term" value="C:membrane"/>
    <property type="evidence" value="ECO:0007669"/>
    <property type="project" value="InterPro"/>
</dbReference>
<protein>
    <submittedName>
        <fullName evidence="2">MtN3 and saliva related transmembrane protein</fullName>
    </submittedName>
</protein>
<feature type="transmembrane region" description="Helical" evidence="1">
    <location>
        <begin position="36"/>
        <end position="56"/>
    </location>
</feature>
<dbReference type="NCBIfam" id="NF037968">
    <property type="entry name" value="SemiSWEET_2"/>
    <property type="match status" value="1"/>
</dbReference>
<feature type="transmembrane region" description="Helical" evidence="1">
    <location>
        <begin position="62"/>
        <end position="81"/>
    </location>
</feature>
<proteinExistence type="predicted"/>
<dbReference type="GO" id="GO:0051119">
    <property type="term" value="F:sugar transmembrane transporter activity"/>
    <property type="evidence" value="ECO:0007669"/>
    <property type="project" value="InterPro"/>
</dbReference>
<dbReference type="Proteomes" id="UP000199580">
    <property type="component" value="Unassembled WGS sequence"/>
</dbReference>
<dbReference type="InterPro" id="IPR004316">
    <property type="entry name" value="SWEET_rpt"/>
</dbReference>
<accession>A0A1G8RFN9</accession>